<dbReference type="AlphaFoldDB" id="A0A0F3L155"/>
<comment type="caution">
    <text evidence="1">The sequence shown here is derived from an EMBL/GenBank/DDBJ whole genome shotgun (WGS) entry which is preliminary data.</text>
</comment>
<proteinExistence type="predicted"/>
<gene>
    <name evidence="1" type="ORF">VI08_01815</name>
</gene>
<organism evidence="1 2">
    <name type="scientific">Luteibacter yeojuensis</name>
    <dbReference type="NCBI Taxonomy" id="345309"/>
    <lineage>
        <taxon>Bacteria</taxon>
        <taxon>Pseudomonadati</taxon>
        <taxon>Pseudomonadota</taxon>
        <taxon>Gammaproteobacteria</taxon>
        <taxon>Lysobacterales</taxon>
        <taxon>Rhodanobacteraceae</taxon>
        <taxon>Luteibacter</taxon>
    </lineage>
</organism>
<keyword evidence="2" id="KW-1185">Reference proteome</keyword>
<accession>A0A0F3L155</accession>
<evidence type="ECO:0000313" key="2">
    <source>
        <dbReference type="Proteomes" id="UP000033651"/>
    </source>
</evidence>
<reference evidence="1 2" key="1">
    <citation type="submission" date="2015-03" db="EMBL/GenBank/DDBJ databases">
        <title>Draft genome sequence of Luteibacter yeojuensis strain SU11.</title>
        <authorList>
            <person name="Sulaiman J."/>
            <person name="Priya K."/>
            <person name="Chan K.-G."/>
        </authorList>
    </citation>
    <scope>NUCLEOTIDE SEQUENCE [LARGE SCALE GENOMIC DNA]</scope>
    <source>
        <strain evidence="1 2">SU11</strain>
    </source>
</reference>
<dbReference type="PATRIC" id="fig|345309.4.peg.2231"/>
<protein>
    <submittedName>
        <fullName evidence="1">Uncharacterized protein</fullName>
    </submittedName>
</protein>
<dbReference type="Proteomes" id="UP000033651">
    <property type="component" value="Unassembled WGS sequence"/>
</dbReference>
<name>A0A0F3L155_9GAMM</name>
<sequence>MRLLKPVEADSIRRPYAGQVFSLGPQGGSMRIHPFAFATLLLTVLSPAHAATHYLTIVNDDAVSALAIEATPHGSEVPSVLDTAGALQGGRAGQATVSFPSGVCVVTLRVTYADRGPLTITDWNVCRQSVIYLGQARRAGLRQLADASP</sequence>
<evidence type="ECO:0000313" key="1">
    <source>
        <dbReference type="EMBL" id="KJV36957.1"/>
    </source>
</evidence>
<dbReference type="EMBL" id="JZRB01000003">
    <property type="protein sequence ID" value="KJV36957.1"/>
    <property type="molecule type" value="Genomic_DNA"/>
</dbReference>